<evidence type="ECO:0000259" key="4">
    <source>
        <dbReference type="Pfam" id="PF01494"/>
    </source>
</evidence>
<dbReference type="Pfam" id="PF01494">
    <property type="entry name" value="FAD_binding_3"/>
    <property type="match status" value="1"/>
</dbReference>
<evidence type="ECO:0000256" key="1">
    <source>
        <dbReference type="ARBA" id="ARBA00001974"/>
    </source>
</evidence>
<reference evidence="5" key="1">
    <citation type="journal article" date="2014" name="Int. J. Syst. Evol. Microbiol.">
        <title>Complete genome sequence of Corynebacterium casei LMG S-19264T (=DSM 44701T), isolated from a smear-ripened cheese.</title>
        <authorList>
            <consortium name="US DOE Joint Genome Institute (JGI-PGF)"/>
            <person name="Walter F."/>
            <person name="Albersmeier A."/>
            <person name="Kalinowski J."/>
            <person name="Ruckert C."/>
        </authorList>
    </citation>
    <scope>NUCLEOTIDE SEQUENCE</scope>
    <source>
        <strain evidence="5">CGMCC 1.15320</strain>
    </source>
</reference>
<evidence type="ECO:0000313" key="5">
    <source>
        <dbReference type="EMBL" id="GGA60268.1"/>
    </source>
</evidence>
<protein>
    <submittedName>
        <fullName evidence="5">Pentachlorophenol monooxygenase</fullName>
    </submittedName>
</protein>
<dbReference type="Gene3D" id="3.50.50.60">
    <property type="entry name" value="FAD/NAD(P)-binding domain"/>
    <property type="match status" value="1"/>
</dbReference>
<evidence type="ECO:0000256" key="3">
    <source>
        <dbReference type="ARBA" id="ARBA00022827"/>
    </source>
</evidence>
<proteinExistence type="predicted"/>
<dbReference type="PRINTS" id="PR00420">
    <property type="entry name" value="RNGMNOXGNASE"/>
</dbReference>
<dbReference type="InterPro" id="IPR036188">
    <property type="entry name" value="FAD/NAD-bd_sf"/>
</dbReference>
<organism evidence="5 6">
    <name type="scientific">Nitratireductor aestuarii</name>
    <dbReference type="NCBI Taxonomy" id="1735103"/>
    <lineage>
        <taxon>Bacteria</taxon>
        <taxon>Pseudomonadati</taxon>
        <taxon>Pseudomonadota</taxon>
        <taxon>Alphaproteobacteria</taxon>
        <taxon>Hyphomicrobiales</taxon>
        <taxon>Phyllobacteriaceae</taxon>
        <taxon>Nitratireductor</taxon>
    </lineage>
</organism>
<accession>A0A916RKY2</accession>
<dbReference type="SUPFAM" id="SSF51905">
    <property type="entry name" value="FAD/NAD(P)-binding domain"/>
    <property type="match status" value="1"/>
</dbReference>
<sequence length="395" mass="44235">MSEQRVIIAGAGPVGMVAAARLVQAGIPVTVLEAGDGISRLSRASTFHPPTLDMLDDLGVASSLMEEGLVARNVQYRSKHDGLLGRFDFAEIADHTRHPFRLQCEQWRLCEILLEYLRCSPLFQMHFNSQVRSTFQNDRGAGVILADGTRQVGRWVIAADGASSAIRQYLGIPFEGFTWTERFLVLTTPEDLARRIPELDSVSYVSHPETWHSFLQIPGHWRVMFPVPVGIPDTEAFEDSFGEALLHGVLPELVDLEISHRTLYRVHQRAASTFQQGRIFLAGDAAHISNPLGGMGMNAGIHDAVNLTGWMISVWNEGAPEKELERYDLQRRRVTEEYIQTSTIQNKLDLEAATPQDQAIFRKTMEDRMADQASRREFLLGISMIKALDRAEQLG</sequence>
<dbReference type="EMBL" id="BMIF01000003">
    <property type="protein sequence ID" value="GGA60268.1"/>
    <property type="molecule type" value="Genomic_DNA"/>
</dbReference>
<comment type="cofactor">
    <cofactor evidence="1">
        <name>FAD</name>
        <dbReference type="ChEBI" id="CHEBI:57692"/>
    </cofactor>
</comment>
<keyword evidence="5" id="KW-0560">Oxidoreductase</keyword>
<dbReference type="GO" id="GO:0016709">
    <property type="term" value="F:oxidoreductase activity, acting on paired donors, with incorporation or reduction of molecular oxygen, NAD(P)H as one donor, and incorporation of one atom of oxygen"/>
    <property type="evidence" value="ECO:0007669"/>
    <property type="project" value="UniProtKB-ARBA"/>
</dbReference>
<reference evidence="5" key="2">
    <citation type="submission" date="2020-09" db="EMBL/GenBank/DDBJ databases">
        <authorList>
            <person name="Sun Q."/>
            <person name="Zhou Y."/>
        </authorList>
    </citation>
    <scope>NUCLEOTIDE SEQUENCE</scope>
    <source>
        <strain evidence="5">CGMCC 1.15320</strain>
    </source>
</reference>
<dbReference type="InterPro" id="IPR002938">
    <property type="entry name" value="FAD-bd"/>
</dbReference>
<comment type="caution">
    <text evidence="5">The sequence shown here is derived from an EMBL/GenBank/DDBJ whole genome shotgun (WGS) entry which is preliminary data.</text>
</comment>
<feature type="domain" description="FAD-binding" evidence="4">
    <location>
        <begin position="5"/>
        <end position="341"/>
    </location>
</feature>
<dbReference type="GO" id="GO:0071949">
    <property type="term" value="F:FAD binding"/>
    <property type="evidence" value="ECO:0007669"/>
    <property type="project" value="InterPro"/>
</dbReference>
<keyword evidence="5" id="KW-0503">Monooxygenase</keyword>
<dbReference type="PANTHER" id="PTHR43004">
    <property type="entry name" value="TRK SYSTEM POTASSIUM UPTAKE PROTEIN"/>
    <property type="match status" value="1"/>
</dbReference>
<dbReference type="PANTHER" id="PTHR43004:SF19">
    <property type="entry name" value="BINDING MONOOXYGENASE, PUTATIVE (JCVI)-RELATED"/>
    <property type="match status" value="1"/>
</dbReference>
<dbReference type="AlphaFoldDB" id="A0A916RKY2"/>
<evidence type="ECO:0000256" key="2">
    <source>
        <dbReference type="ARBA" id="ARBA00022630"/>
    </source>
</evidence>
<keyword evidence="2" id="KW-0285">Flavoprotein</keyword>
<keyword evidence="6" id="KW-1185">Reference proteome</keyword>
<dbReference type="Gene3D" id="3.30.70.2450">
    <property type="match status" value="1"/>
</dbReference>
<dbReference type="Proteomes" id="UP000636264">
    <property type="component" value="Unassembled WGS sequence"/>
</dbReference>
<dbReference type="RefSeq" id="WP_188720102.1">
    <property type="nucleotide sequence ID" value="NZ_BMIF01000003.1"/>
</dbReference>
<dbReference type="InterPro" id="IPR050641">
    <property type="entry name" value="RIFMO-like"/>
</dbReference>
<name>A0A916RKY2_9HYPH</name>
<keyword evidence="3" id="KW-0274">FAD</keyword>
<evidence type="ECO:0000313" key="6">
    <source>
        <dbReference type="Proteomes" id="UP000636264"/>
    </source>
</evidence>
<gene>
    <name evidence="5" type="ORF">GCM10011385_12420</name>
</gene>